<feature type="domain" description="TIL" evidence="6">
    <location>
        <begin position="35"/>
        <end position="94"/>
    </location>
</feature>
<accession>A0A1I7UC30</accession>
<dbReference type="PANTHER" id="PTHR23259">
    <property type="entry name" value="RIDDLE"/>
    <property type="match status" value="1"/>
</dbReference>
<dbReference type="Proteomes" id="UP000095282">
    <property type="component" value="Unplaced"/>
</dbReference>
<keyword evidence="1" id="KW-0646">Protease inhibitor</keyword>
<evidence type="ECO:0000256" key="3">
    <source>
        <dbReference type="ARBA" id="ARBA00023157"/>
    </source>
</evidence>
<reference evidence="8" key="1">
    <citation type="submission" date="2016-11" db="UniProtKB">
        <authorList>
            <consortium name="WormBaseParasite"/>
        </authorList>
    </citation>
    <scope>IDENTIFICATION</scope>
</reference>
<dbReference type="SUPFAM" id="SSF57567">
    <property type="entry name" value="Serine protease inhibitors"/>
    <property type="match status" value="1"/>
</dbReference>
<dbReference type="InterPro" id="IPR051368">
    <property type="entry name" value="SerProtInhib-TIL_Domain"/>
</dbReference>
<evidence type="ECO:0000256" key="4">
    <source>
        <dbReference type="SAM" id="MobiDB-lite"/>
    </source>
</evidence>
<evidence type="ECO:0000256" key="5">
    <source>
        <dbReference type="SAM" id="SignalP"/>
    </source>
</evidence>
<dbReference type="CDD" id="cd19941">
    <property type="entry name" value="TIL"/>
    <property type="match status" value="1"/>
</dbReference>
<dbReference type="eggNOG" id="ENOG502TIF7">
    <property type="taxonomic scope" value="Eukaryota"/>
</dbReference>
<sequence length="133" mass="15375">MHLAVYLLLTAIVAVNARDRDIDEEAYETEKLTYCPKRERWHKCGNACEKSCTHPKQPSKRDCDRPCIPHVCLCVDGYYRDNQGTGGCVRRRDCQTWDLPQVASKKKTTKEPKKAPRKKKIKKPSKDSFAYDD</sequence>
<dbReference type="AlphaFoldDB" id="A0A1I7UC30"/>
<feature type="signal peptide" evidence="5">
    <location>
        <begin position="1"/>
        <end position="17"/>
    </location>
</feature>
<dbReference type="PANTHER" id="PTHR23259:SF76">
    <property type="entry name" value="TIL DOMAIN-CONTAINING PROTEIN"/>
    <property type="match status" value="1"/>
</dbReference>
<protein>
    <submittedName>
        <fullName evidence="8">TIL domain-containing protein</fullName>
    </submittedName>
</protein>
<organism evidence="7 8">
    <name type="scientific">Caenorhabditis tropicalis</name>
    <dbReference type="NCBI Taxonomy" id="1561998"/>
    <lineage>
        <taxon>Eukaryota</taxon>
        <taxon>Metazoa</taxon>
        <taxon>Ecdysozoa</taxon>
        <taxon>Nematoda</taxon>
        <taxon>Chromadorea</taxon>
        <taxon>Rhabditida</taxon>
        <taxon>Rhabditina</taxon>
        <taxon>Rhabditomorpha</taxon>
        <taxon>Rhabditoidea</taxon>
        <taxon>Rhabditidae</taxon>
        <taxon>Peloderinae</taxon>
        <taxon>Caenorhabditis</taxon>
    </lineage>
</organism>
<feature type="chain" id="PRO_5009308728" evidence="5">
    <location>
        <begin position="18"/>
        <end position="133"/>
    </location>
</feature>
<dbReference type="STRING" id="1561998.A0A1I7UC30"/>
<keyword evidence="5" id="KW-0732">Signal</keyword>
<evidence type="ECO:0000313" key="8">
    <source>
        <dbReference type="WBParaSite" id="Csp11.Scaffold629.g7821.t1"/>
    </source>
</evidence>
<evidence type="ECO:0000313" key="7">
    <source>
        <dbReference type="Proteomes" id="UP000095282"/>
    </source>
</evidence>
<evidence type="ECO:0000259" key="6">
    <source>
        <dbReference type="Pfam" id="PF01826"/>
    </source>
</evidence>
<dbReference type="Pfam" id="PF01826">
    <property type="entry name" value="TIL"/>
    <property type="match status" value="1"/>
</dbReference>
<keyword evidence="7" id="KW-1185">Reference proteome</keyword>
<dbReference type="GO" id="GO:0004867">
    <property type="term" value="F:serine-type endopeptidase inhibitor activity"/>
    <property type="evidence" value="ECO:0007669"/>
    <property type="project" value="UniProtKB-KW"/>
</dbReference>
<dbReference type="InterPro" id="IPR036084">
    <property type="entry name" value="Ser_inhib-like_sf"/>
</dbReference>
<keyword evidence="2" id="KW-0722">Serine protease inhibitor</keyword>
<dbReference type="WBParaSite" id="Csp11.Scaffold629.g7821.t1">
    <property type="protein sequence ID" value="Csp11.Scaffold629.g7821.t1"/>
    <property type="gene ID" value="Csp11.Scaffold629.g7821"/>
</dbReference>
<feature type="region of interest" description="Disordered" evidence="4">
    <location>
        <begin position="104"/>
        <end position="133"/>
    </location>
</feature>
<evidence type="ECO:0000256" key="2">
    <source>
        <dbReference type="ARBA" id="ARBA00022900"/>
    </source>
</evidence>
<name>A0A1I7UC30_9PELO</name>
<dbReference type="InterPro" id="IPR002919">
    <property type="entry name" value="TIL_dom"/>
</dbReference>
<proteinExistence type="predicted"/>
<evidence type="ECO:0000256" key="1">
    <source>
        <dbReference type="ARBA" id="ARBA00022690"/>
    </source>
</evidence>
<keyword evidence="3" id="KW-1015">Disulfide bond</keyword>
<dbReference type="Gene3D" id="2.10.25.10">
    <property type="entry name" value="Laminin"/>
    <property type="match status" value="1"/>
</dbReference>